<dbReference type="PRINTS" id="PR00344">
    <property type="entry name" value="BCTRLSENSOR"/>
</dbReference>
<keyword evidence="15" id="KW-0175">Coiled coil</keyword>
<dbReference type="EC" id="2.7.13.3" evidence="4"/>
<feature type="modified residue" description="4-aspartylphosphate" evidence="14">
    <location>
        <position position="367"/>
    </location>
</feature>
<dbReference type="GO" id="GO:0005524">
    <property type="term" value="F:ATP binding"/>
    <property type="evidence" value="ECO:0007669"/>
    <property type="project" value="UniProtKB-KW"/>
</dbReference>
<comment type="caution">
    <text evidence="18">The sequence shown here is derived from an EMBL/GenBank/DDBJ whole genome shotgun (WGS) entry which is preliminary data.</text>
</comment>
<dbReference type="Gene3D" id="3.30.565.10">
    <property type="entry name" value="Histidine kinase-like ATPase, C-terminal domain"/>
    <property type="match status" value="1"/>
</dbReference>
<evidence type="ECO:0000256" key="4">
    <source>
        <dbReference type="ARBA" id="ARBA00012438"/>
    </source>
</evidence>
<dbReference type="EMBL" id="VNJI01000001">
    <property type="protein sequence ID" value="TVY11896.1"/>
    <property type="molecule type" value="Genomic_DNA"/>
</dbReference>
<evidence type="ECO:0000256" key="6">
    <source>
        <dbReference type="ARBA" id="ARBA00022679"/>
    </source>
</evidence>
<evidence type="ECO:0000256" key="15">
    <source>
        <dbReference type="SAM" id="Coils"/>
    </source>
</evidence>
<dbReference type="SUPFAM" id="SSF47384">
    <property type="entry name" value="Homodimeric domain of signal transducing histidine kinase"/>
    <property type="match status" value="1"/>
</dbReference>
<dbReference type="OrthoDB" id="9803190at2"/>
<dbReference type="InterPro" id="IPR003594">
    <property type="entry name" value="HATPase_dom"/>
</dbReference>
<dbReference type="SMART" id="SM00387">
    <property type="entry name" value="HATPase_c"/>
    <property type="match status" value="1"/>
</dbReference>
<feature type="domain" description="Response regulatory" evidence="17">
    <location>
        <begin position="318"/>
        <end position="431"/>
    </location>
</feature>
<dbReference type="InterPro" id="IPR003661">
    <property type="entry name" value="HisK_dim/P_dom"/>
</dbReference>
<evidence type="ECO:0000256" key="8">
    <source>
        <dbReference type="ARBA" id="ARBA00022777"/>
    </source>
</evidence>
<dbReference type="InterPro" id="IPR036890">
    <property type="entry name" value="HATPase_C_sf"/>
</dbReference>
<dbReference type="AlphaFoldDB" id="A0A559KIF2"/>
<dbReference type="FunFam" id="1.10.287.130:FF:000038">
    <property type="entry name" value="Sensory transduction histidine kinase"/>
    <property type="match status" value="1"/>
</dbReference>
<feature type="domain" description="Response regulatory" evidence="17">
    <location>
        <begin position="438"/>
        <end position="564"/>
    </location>
</feature>
<keyword evidence="7" id="KW-0547">Nucleotide-binding</keyword>
<proteinExistence type="inferred from homology"/>
<comment type="subcellular location">
    <subcellularLocation>
        <location evidence="2">Membrane</location>
    </subcellularLocation>
</comment>
<keyword evidence="5 14" id="KW-0597">Phosphoprotein</keyword>
<evidence type="ECO:0000256" key="9">
    <source>
        <dbReference type="ARBA" id="ARBA00022840"/>
    </source>
</evidence>
<protein>
    <recommendedName>
        <fullName evidence="13">Circadian input-output histidine kinase CikA</fullName>
        <ecNumber evidence="4">2.7.13.3</ecNumber>
    </recommendedName>
</protein>
<dbReference type="InterPro" id="IPR036097">
    <property type="entry name" value="HisK_dim/P_sf"/>
</dbReference>
<gene>
    <name evidence="18" type="ORF">FPZ49_00995</name>
</gene>
<name>A0A559KIF2_9BACL</name>
<keyword evidence="9" id="KW-0067">ATP-binding</keyword>
<comment type="catalytic activity">
    <reaction evidence="1">
        <text>ATP + protein L-histidine = ADP + protein N-phospho-L-histidine.</text>
        <dbReference type="EC" id="2.7.13.3"/>
    </reaction>
</comment>
<dbReference type="InterPro" id="IPR001789">
    <property type="entry name" value="Sig_transdc_resp-reg_receiver"/>
</dbReference>
<evidence type="ECO:0000256" key="11">
    <source>
        <dbReference type="ARBA" id="ARBA00023136"/>
    </source>
</evidence>
<accession>A0A559KIF2</accession>
<dbReference type="InterPro" id="IPR011006">
    <property type="entry name" value="CheY-like_superfamily"/>
</dbReference>
<keyword evidence="10" id="KW-0902">Two-component regulatory system</keyword>
<dbReference type="CDD" id="cd17574">
    <property type="entry name" value="REC_OmpR"/>
    <property type="match status" value="1"/>
</dbReference>
<dbReference type="RefSeq" id="WP_144842479.1">
    <property type="nucleotide sequence ID" value="NZ_VNJI01000001.1"/>
</dbReference>
<dbReference type="GO" id="GO:0009927">
    <property type="term" value="F:histidine phosphotransfer kinase activity"/>
    <property type="evidence" value="ECO:0007669"/>
    <property type="project" value="TreeGrafter"/>
</dbReference>
<evidence type="ECO:0000256" key="2">
    <source>
        <dbReference type="ARBA" id="ARBA00004370"/>
    </source>
</evidence>
<dbReference type="FunFam" id="3.30.565.10:FF:000010">
    <property type="entry name" value="Sensor histidine kinase RcsC"/>
    <property type="match status" value="1"/>
</dbReference>
<keyword evidence="12" id="KW-0131">Cell cycle</keyword>
<dbReference type="CDD" id="cd00082">
    <property type="entry name" value="HisKA"/>
    <property type="match status" value="1"/>
</dbReference>
<feature type="domain" description="Histidine kinase" evidence="16">
    <location>
        <begin position="77"/>
        <end position="297"/>
    </location>
</feature>
<keyword evidence="8" id="KW-0418">Kinase</keyword>
<dbReference type="PROSITE" id="PS50110">
    <property type="entry name" value="RESPONSE_REGULATORY"/>
    <property type="match status" value="2"/>
</dbReference>
<evidence type="ECO:0000313" key="18">
    <source>
        <dbReference type="EMBL" id="TVY11896.1"/>
    </source>
</evidence>
<dbReference type="Proteomes" id="UP000317036">
    <property type="component" value="Unassembled WGS sequence"/>
</dbReference>
<keyword evidence="19" id="KW-1185">Reference proteome</keyword>
<dbReference type="SMART" id="SM00388">
    <property type="entry name" value="HisKA"/>
    <property type="match status" value="1"/>
</dbReference>
<dbReference type="Gene3D" id="3.40.50.2300">
    <property type="match status" value="2"/>
</dbReference>
<evidence type="ECO:0000256" key="14">
    <source>
        <dbReference type="PROSITE-ProRule" id="PRU00169"/>
    </source>
</evidence>
<dbReference type="PANTHER" id="PTHR43047:SF72">
    <property type="entry name" value="OSMOSENSING HISTIDINE PROTEIN KINASE SLN1"/>
    <property type="match status" value="1"/>
</dbReference>
<dbReference type="Pfam" id="PF00072">
    <property type="entry name" value="Response_reg"/>
    <property type="match status" value="2"/>
</dbReference>
<dbReference type="SUPFAM" id="SSF55874">
    <property type="entry name" value="ATPase domain of HSP90 chaperone/DNA topoisomerase II/histidine kinase"/>
    <property type="match status" value="1"/>
</dbReference>
<dbReference type="Gene3D" id="1.10.287.130">
    <property type="match status" value="1"/>
</dbReference>
<dbReference type="InterPro" id="IPR004358">
    <property type="entry name" value="Sig_transdc_His_kin-like_C"/>
</dbReference>
<comment type="similarity">
    <text evidence="3">In the N-terminal section; belongs to the phytochrome family.</text>
</comment>
<evidence type="ECO:0000256" key="3">
    <source>
        <dbReference type="ARBA" id="ARBA00006402"/>
    </source>
</evidence>
<evidence type="ECO:0000256" key="10">
    <source>
        <dbReference type="ARBA" id="ARBA00023012"/>
    </source>
</evidence>
<dbReference type="CDD" id="cd16922">
    <property type="entry name" value="HATPase_EvgS-ArcB-TorS-like"/>
    <property type="match status" value="1"/>
</dbReference>
<sequence length="566" mass="62462">MSEIELLRRQLEREKAARKEAEKITEEKTREIFYMNQELRQLNDHLEEMVGERTAQLEKARDEAIEANLIKSQFLANMSHELRTPLNAIIGYSEMLKEDAEDLGEPAFVEDLQKINTSGKHLLALINDILDLSKIEAGKVELYYEACELGSLIQDVLTTVTPLIEANGNRLEVQGMDGEMRTDITKLRQILLNLLSNASKFTKDGTVTLSAVQEIREGRSGIAFCVKDTGIGMTEEQIGKLFQAFTQADSSTTRKYGGTGLGLAISQRFCQLMGGQILVESAFGQGSTFTCWLPVQPLALDVPAMGSRTETMEEGRATVLVIDDETAVLQLMQHYLGGEGLNVAFAQSGQEGLRLAKELRPSVICLDILMPSMDGWTVLTALKNDPELAGIPVIIISMTDSKSLGYALGASGFLNKPVQKDQLLGLLDRHITNRSASTVLVIEDDVTTCDMMTKMLNKEGYSVQRAANGRIALESVAQSVPQLILLDLMMPEMDGFQFVAELRKYEAWREIPIVVLTAKTITAEDWSRLNGKVEKIIQKGSFARDALLNDVRRFVASSANSGTGSI</sequence>
<reference evidence="18 19" key="1">
    <citation type="submission" date="2019-07" db="EMBL/GenBank/DDBJ databases">
        <authorList>
            <person name="Kim J."/>
        </authorList>
    </citation>
    <scope>NUCLEOTIDE SEQUENCE [LARGE SCALE GENOMIC DNA]</scope>
    <source>
        <strain evidence="18 19">JC52</strain>
    </source>
</reference>
<dbReference type="GO" id="GO:0000155">
    <property type="term" value="F:phosphorelay sensor kinase activity"/>
    <property type="evidence" value="ECO:0007669"/>
    <property type="project" value="InterPro"/>
</dbReference>
<evidence type="ECO:0000259" key="16">
    <source>
        <dbReference type="PROSITE" id="PS50109"/>
    </source>
</evidence>
<dbReference type="GO" id="GO:0005886">
    <property type="term" value="C:plasma membrane"/>
    <property type="evidence" value="ECO:0007669"/>
    <property type="project" value="TreeGrafter"/>
</dbReference>
<dbReference type="Pfam" id="PF00512">
    <property type="entry name" value="HisKA"/>
    <property type="match status" value="1"/>
</dbReference>
<dbReference type="PANTHER" id="PTHR43047">
    <property type="entry name" value="TWO-COMPONENT HISTIDINE PROTEIN KINASE"/>
    <property type="match status" value="1"/>
</dbReference>
<dbReference type="InterPro" id="IPR005467">
    <property type="entry name" value="His_kinase_dom"/>
</dbReference>
<keyword evidence="11" id="KW-0472">Membrane</keyword>
<evidence type="ECO:0000256" key="12">
    <source>
        <dbReference type="ARBA" id="ARBA00023306"/>
    </source>
</evidence>
<feature type="coiled-coil region" evidence="15">
    <location>
        <begin position="1"/>
        <end position="63"/>
    </location>
</feature>
<feature type="modified residue" description="4-aspartylphosphate" evidence="14">
    <location>
        <position position="487"/>
    </location>
</feature>
<organism evidence="18 19">
    <name type="scientific">Paenibacillus cremeus</name>
    <dbReference type="NCBI Taxonomy" id="2163881"/>
    <lineage>
        <taxon>Bacteria</taxon>
        <taxon>Bacillati</taxon>
        <taxon>Bacillota</taxon>
        <taxon>Bacilli</taxon>
        <taxon>Bacillales</taxon>
        <taxon>Paenibacillaceae</taxon>
        <taxon>Paenibacillus</taxon>
    </lineage>
</organism>
<dbReference type="PROSITE" id="PS50109">
    <property type="entry name" value="HIS_KIN"/>
    <property type="match status" value="1"/>
</dbReference>
<dbReference type="SMART" id="SM00448">
    <property type="entry name" value="REC"/>
    <property type="match status" value="2"/>
</dbReference>
<evidence type="ECO:0000259" key="17">
    <source>
        <dbReference type="PROSITE" id="PS50110"/>
    </source>
</evidence>
<dbReference type="SUPFAM" id="SSF52172">
    <property type="entry name" value="CheY-like"/>
    <property type="match status" value="2"/>
</dbReference>
<dbReference type="Pfam" id="PF02518">
    <property type="entry name" value="HATPase_c"/>
    <property type="match status" value="1"/>
</dbReference>
<evidence type="ECO:0000256" key="5">
    <source>
        <dbReference type="ARBA" id="ARBA00022553"/>
    </source>
</evidence>
<evidence type="ECO:0000256" key="13">
    <source>
        <dbReference type="ARBA" id="ARBA00074306"/>
    </source>
</evidence>
<evidence type="ECO:0000256" key="1">
    <source>
        <dbReference type="ARBA" id="ARBA00000085"/>
    </source>
</evidence>
<evidence type="ECO:0000313" key="19">
    <source>
        <dbReference type="Proteomes" id="UP000317036"/>
    </source>
</evidence>
<keyword evidence="6" id="KW-0808">Transferase</keyword>
<evidence type="ECO:0000256" key="7">
    <source>
        <dbReference type="ARBA" id="ARBA00022741"/>
    </source>
</evidence>